<dbReference type="EMBL" id="FOHK01000001">
    <property type="protein sequence ID" value="SES71485.1"/>
    <property type="molecule type" value="Genomic_DNA"/>
</dbReference>
<dbReference type="RefSeq" id="WP_093327097.1">
    <property type="nucleotide sequence ID" value="NZ_AP027363.1"/>
</dbReference>
<name>A0A1H9YQV0_THASX</name>
<keyword evidence="1" id="KW-0732">Signal</keyword>
<proteinExistence type="predicted"/>
<keyword evidence="2" id="KW-0449">Lipoprotein</keyword>
<protein>
    <submittedName>
        <fullName evidence="2">Rhombotail lipoprotein</fullName>
    </submittedName>
</protein>
<reference evidence="2 3" key="1">
    <citation type="submission" date="2016-10" db="EMBL/GenBank/DDBJ databases">
        <authorList>
            <person name="de Groot N.N."/>
        </authorList>
    </citation>
    <scope>NUCLEOTIDE SEQUENCE [LARGE SCALE GENOMIC DNA]</scope>
    <source>
        <strain evidence="2 3">DSM 19706</strain>
    </source>
</reference>
<feature type="chain" id="PRO_5011749634" evidence="1">
    <location>
        <begin position="23"/>
        <end position="287"/>
    </location>
</feature>
<dbReference type="AlphaFoldDB" id="A0A1H9YQV0"/>
<evidence type="ECO:0000313" key="3">
    <source>
        <dbReference type="Proteomes" id="UP000199308"/>
    </source>
</evidence>
<dbReference type="InterPro" id="IPR026443">
    <property type="entry name" value="Rhombo_lipo"/>
</dbReference>
<evidence type="ECO:0000256" key="1">
    <source>
        <dbReference type="SAM" id="SignalP"/>
    </source>
</evidence>
<dbReference type="OrthoDB" id="191116at2"/>
<dbReference type="STRING" id="349064.SAMN05660429_00316"/>
<dbReference type="Proteomes" id="UP000199308">
    <property type="component" value="Unassembled WGS sequence"/>
</dbReference>
<dbReference type="NCBIfam" id="TIGR04179">
    <property type="entry name" value="rhombo_lipo"/>
    <property type="match status" value="1"/>
</dbReference>
<organism evidence="2 3">
    <name type="scientific">Thalassotalea agarivorans</name>
    <name type="common">Thalassomonas agarivorans</name>
    <dbReference type="NCBI Taxonomy" id="349064"/>
    <lineage>
        <taxon>Bacteria</taxon>
        <taxon>Pseudomonadati</taxon>
        <taxon>Pseudomonadota</taxon>
        <taxon>Gammaproteobacteria</taxon>
        <taxon>Alteromonadales</taxon>
        <taxon>Colwelliaceae</taxon>
        <taxon>Thalassotalea</taxon>
    </lineage>
</organism>
<feature type="signal peptide" evidence="1">
    <location>
        <begin position="1"/>
        <end position="22"/>
    </location>
</feature>
<sequence>MSGKTRAFFTFTTLLCLTTLLAGCAGQKAGTKSSVVDYLYPNIEQKTITPSIPKLKLPLKVGIAFVPESSDKDYGYNEWTSKRYDGSLQETVKMELLSKVAQQFKQLDYVQTIEIIPSAYLTPGGGFNNLAQIKTMYEVDVVALVAYDQVQFTHEGLSSLSYWTIVGAYVVKGEKNDTNTMMDTVVVDIDSQKMLFRAPGISRVKGTATPVNQSEQLKADSEQGFDLATSDMITNLHTQLAMFEQDIQNNNKTVEVSYKPGYSSSSGTIHVVLLILAYALVRRKRVV</sequence>
<keyword evidence="3" id="KW-1185">Reference proteome</keyword>
<accession>A0A1H9YQV0</accession>
<evidence type="ECO:0000313" key="2">
    <source>
        <dbReference type="EMBL" id="SES71485.1"/>
    </source>
</evidence>
<dbReference type="PROSITE" id="PS51257">
    <property type="entry name" value="PROKAR_LIPOPROTEIN"/>
    <property type="match status" value="1"/>
</dbReference>
<gene>
    <name evidence="2" type="ORF">SAMN05660429_00316</name>
</gene>